<organism evidence="1 2">
    <name type="scientific">Marinactinospora rubrisoli</name>
    <dbReference type="NCBI Taxonomy" id="2715399"/>
    <lineage>
        <taxon>Bacteria</taxon>
        <taxon>Bacillati</taxon>
        <taxon>Actinomycetota</taxon>
        <taxon>Actinomycetes</taxon>
        <taxon>Streptosporangiales</taxon>
        <taxon>Nocardiopsidaceae</taxon>
        <taxon>Marinactinospora</taxon>
    </lineage>
</organism>
<keyword evidence="2" id="KW-1185">Reference proteome</keyword>
<dbReference type="Proteomes" id="UP001596540">
    <property type="component" value="Unassembled WGS sequence"/>
</dbReference>
<name>A0ABW2KFE6_9ACTN</name>
<proteinExistence type="predicted"/>
<evidence type="ECO:0000313" key="2">
    <source>
        <dbReference type="Proteomes" id="UP001596540"/>
    </source>
</evidence>
<accession>A0ABW2KFE6</accession>
<comment type="caution">
    <text evidence="1">The sequence shown here is derived from an EMBL/GenBank/DDBJ whole genome shotgun (WGS) entry which is preliminary data.</text>
</comment>
<dbReference type="EMBL" id="JBHTBH010000004">
    <property type="protein sequence ID" value="MFC7328043.1"/>
    <property type="molecule type" value="Genomic_DNA"/>
</dbReference>
<reference evidence="2" key="1">
    <citation type="journal article" date="2019" name="Int. J. Syst. Evol. Microbiol.">
        <title>The Global Catalogue of Microorganisms (GCM) 10K type strain sequencing project: providing services to taxonomists for standard genome sequencing and annotation.</title>
        <authorList>
            <consortium name="The Broad Institute Genomics Platform"/>
            <consortium name="The Broad Institute Genome Sequencing Center for Infectious Disease"/>
            <person name="Wu L."/>
            <person name="Ma J."/>
        </authorList>
    </citation>
    <scope>NUCLEOTIDE SEQUENCE [LARGE SCALE GENOMIC DNA]</scope>
    <source>
        <strain evidence="2">CGMCC 4.7382</strain>
    </source>
</reference>
<protein>
    <submittedName>
        <fullName evidence="1">Uncharacterized protein</fullName>
    </submittedName>
</protein>
<evidence type="ECO:0000313" key="1">
    <source>
        <dbReference type="EMBL" id="MFC7328043.1"/>
    </source>
</evidence>
<sequence length="45" mass="5088">MPPRAAMVRPYIVHLEHQRQQQRTDRSRLGLAVLLDLARPVGVAA</sequence>
<dbReference type="RefSeq" id="WP_379870658.1">
    <property type="nucleotide sequence ID" value="NZ_JBHTBH010000004.1"/>
</dbReference>
<gene>
    <name evidence="1" type="ORF">ACFQRF_09850</name>
</gene>